<accession>A0AAV7VUQ2</accession>
<dbReference type="EMBL" id="JANPWB010000002">
    <property type="protein sequence ID" value="KAJ1205415.1"/>
    <property type="molecule type" value="Genomic_DNA"/>
</dbReference>
<feature type="compositionally biased region" description="Basic and acidic residues" evidence="1">
    <location>
        <begin position="119"/>
        <end position="128"/>
    </location>
</feature>
<sequence>MEERLVEALGTHVPDSVNQALIKALRPFTHPLMRYGHREFRGRFPIANMSRDDLTSDAGFAQRASVGPTSLAEIFAQMAVSVLKDHEYDSFTSVEASGSIPRFSPDTLYASQSASSHSSDSDQADHPKPSGKCKRKSRIFEKDNKTQRTLSFDPEAIIHPLSTQWIPCSEVLRYVQDRVIKGFYCDTRSTLRSECPRPSLLGKVADTPELDLNLETFIKMFTKDTKKPEKDDKTSYWTFQVPQQRSSNWQCKQRNPVRPWIRTRSCNGLKEPYACLAMPIVQFLWKGDGHSS</sequence>
<keyword evidence="3" id="KW-1185">Reference proteome</keyword>
<gene>
    <name evidence="2" type="ORF">NDU88_000850</name>
</gene>
<dbReference type="Proteomes" id="UP001066276">
    <property type="component" value="Chromosome 1_2"/>
</dbReference>
<dbReference type="AlphaFoldDB" id="A0AAV7VUQ2"/>
<evidence type="ECO:0000313" key="3">
    <source>
        <dbReference type="Proteomes" id="UP001066276"/>
    </source>
</evidence>
<comment type="caution">
    <text evidence="2">The sequence shown here is derived from an EMBL/GenBank/DDBJ whole genome shotgun (WGS) entry which is preliminary data.</text>
</comment>
<proteinExistence type="predicted"/>
<name>A0AAV7VUQ2_PLEWA</name>
<evidence type="ECO:0000313" key="2">
    <source>
        <dbReference type="EMBL" id="KAJ1205415.1"/>
    </source>
</evidence>
<reference evidence="2" key="1">
    <citation type="journal article" date="2022" name="bioRxiv">
        <title>Sequencing and chromosome-scale assembly of the giantPleurodeles waltlgenome.</title>
        <authorList>
            <person name="Brown T."/>
            <person name="Elewa A."/>
            <person name="Iarovenko S."/>
            <person name="Subramanian E."/>
            <person name="Araus A.J."/>
            <person name="Petzold A."/>
            <person name="Susuki M."/>
            <person name="Suzuki K.-i.T."/>
            <person name="Hayashi T."/>
            <person name="Toyoda A."/>
            <person name="Oliveira C."/>
            <person name="Osipova E."/>
            <person name="Leigh N.D."/>
            <person name="Simon A."/>
            <person name="Yun M.H."/>
        </authorList>
    </citation>
    <scope>NUCLEOTIDE SEQUENCE</scope>
    <source>
        <strain evidence="2">20211129_DDA</strain>
        <tissue evidence="2">Liver</tissue>
    </source>
</reference>
<protein>
    <submittedName>
        <fullName evidence="2">Uncharacterized protein</fullName>
    </submittedName>
</protein>
<feature type="region of interest" description="Disordered" evidence="1">
    <location>
        <begin position="110"/>
        <end position="139"/>
    </location>
</feature>
<organism evidence="2 3">
    <name type="scientific">Pleurodeles waltl</name>
    <name type="common">Iberian ribbed newt</name>
    <dbReference type="NCBI Taxonomy" id="8319"/>
    <lineage>
        <taxon>Eukaryota</taxon>
        <taxon>Metazoa</taxon>
        <taxon>Chordata</taxon>
        <taxon>Craniata</taxon>
        <taxon>Vertebrata</taxon>
        <taxon>Euteleostomi</taxon>
        <taxon>Amphibia</taxon>
        <taxon>Batrachia</taxon>
        <taxon>Caudata</taxon>
        <taxon>Salamandroidea</taxon>
        <taxon>Salamandridae</taxon>
        <taxon>Pleurodelinae</taxon>
        <taxon>Pleurodeles</taxon>
    </lineage>
</organism>
<evidence type="ECO:0000256" key="1">
    <source>
        <dbReference type="SAM" id="MobiDB-lite"/>
    </source>
</evidence>